<organism evidence="1 2">
    <name type="scientific">Euzebya pacifica</name>
    <dbReference type="NCBI Taxonomy" id="1608957"/>
    <lineage>
        <taxon>Bacteria</taxon>
        <taxon>Bacillati</taxon>
        <taxon>Actinomycetota</taxon>
        <taxon>Nitriliruptoria</taxon>
        <taxon>Euzebyales</taxon>
    </lineage>
</organism>
<keyword evidence="2" id="KW-1185">Reference proteome</keyword>
<evidence type="ECO:0000313" key="2">
    <source>
        <dbReference type="Proteomes" id="UP000264006"/>
    </source>
</evidence>
<proteinExistence type="predicted"/>
<dbReference type="RefSeq" id="WP_164711175.1">
    <property type="nucleotide sequence ID" value="NZ_CP031166.1"/>
</dbReference>
<protein>
    <submittedName>
        <fullName evidence="1">Uncharacterized protein</fullName>
    </submittedName>
</protein>
<geneLocation type="plasmid" evidence="2">
    <name>pedy32-46i</name>
</geneLocation>
<dbReference type="AlphaFoldDB" id="A0A346Y6V5"/>
<reference evidence="1 2" key="1">
    <citation type="submission" date="2018-09" db="EMBL/GenBank/DDBJ databases">
        <title>Complete genome sequence of Euzebya sp. DY32-46 isolated from seawater of Pacific Ocean.</title>
        <authorList>
            <person name="Xu L."/>
            <person name="Wu Y.-H."/>
            <person name="Xu X.-W."/>
        </authorList>
    </citation>
    <scope>NUCLEOTIDE SEQUENCE [LARGE SCALE GENOMIC DNA]</scope>
    <source>
        <strain evidence="1 2">DY32-46</strain>
        <plasmid evidence="2">pedy32-46i</plasmid>
    </source>
</reference>
<gene>
    <name evidence="1" type="ORF">DVS28_b0462</name>
</gene>
<keyword evidence="1" id="KW-0614">Plasmid</keyword>
<accession>A0A346Y6V5</accession>
<evidence type="ECO:0000313" key="1">
    <source>
        <dbReference type="EMBL" id="AXV10202.1"/>
    </source>
</evidence>
<sequence>MADMTFLGTNVDLDAERLPLEYTRLVKRVKQIRLRWLNTPQQDRTLDLLKELYSDLQKQMVRDEDGNLWTVSPLDLQWRVRTPTAKKWAAGHPSVGVR</sequence>
<dbReference type="Proteomes" id="UP000264006">
    <property type="component" value="Plasmid pEDY32-46I"/>
</dbReference>
<dbReference type="KEGG" id="euz:DVS28_b0462"/>
<dbReference type="EMBL" id="CP031166">
    <property type="protein sequence ID" value="AXV10202.1"/>
    <property type="molecule type" value="Genomic_DNA"/>
</dbReference>
<name>A0A346Y6V5_9ACTN</name>